<dbReference type="PROSITE" id="PS51257">
    <property type="entry name" value="PROKAR_LIPOPROTEIN"/>
    <property type="match status" value="1"/>
</dbReference>
<reference evidence="4 6" key="2">
    <citation type="submission" date="2019-02" db="EMBL/GenBank/DDBJ databases">
        <title>The Batch Genome Submission of Acinetobacter spp. strains.</title>
        <authorList>
            <person name="Qin J."/>
            <person name="Hu Y."/>
            <person name="Ye H."/>
            <person name="Wei L."/>
            <person name="Feng Y."/>
            <person name="Zong Z."/>
        </authorList>
    </citation>
    <scope>NUCLEOTIDE SEQUENCE [LARGE SCALE GENOMIC DNA]</scope>
    <source>
        <strain evidence="4 6">WCHAW060049</strain>
    </source>
</reference>
<accession>A0A385C3D2</accession>
<dbReference type="EMBL" id="SGSQ01000003">
    <property type="protein sequence ID" value="RZG48662.1"/>
    <property type="molecule type" value="Genomic_DNA"/>
</dbReference>
<dbReference type="AlphaFoldDB" id="A0A385C3D2"/>
<proteinExistence type="predicted"/>
<feature type="chain" id="PRO_5044587875" evidence="2">
    <location>
        <begin position="24"/>
        <end position="74"/>
    </location>
</feature>
<feature type="region of interest" description="Disordered" evidence="1">
    <location>
        <begin position="54"/>
        <end position="74"/>
    </location>
</feature>
<sequence length="74" mass="7974">MKVKNLSLIKISTMSILSLSAIACSSTEPQQSSQSKYAPPPKQQAQTKILEANEQKSPVEHPFDPKDCPACGMG</sequence>
<dbReference type="Proteomes" id="UP000293863">
    <property type="component" value="Unassembled WGS sequence"/>
</dbReference>
<dbReference type="STRING" id="1879050.GCA_001696605_01932"/>
<evidence type="ECO:0000313" key="6">
    <source>
        <dbReference type="Proteomes" id="UP000293863"/>
    </source>
</evidence>
<dbReference type="KEGG" id="awu:BEN71_08885"/>
<dbReference type="RefSeq" id="WP_068974557.1">
    <property type="nucleotide sequence ID" value="NZ_CP031716.1"/>
</dbReference>
<dbReference type="EMBL" id="CP033133">
    <property type="protein sequence ID" value="AYO54604.1"/>
    <property type="molecule type" value="Genomic_DNA"/>
</dbReference>
<keyword evidence="2" id="KW-0732">Signal</keyword>
<organism evidence="4 6">
    <name type="scientific">Acinetobacter wuhouensis</name>
    <dbReference type="NCBI Taxonomy" id="1879050"/>
    <lineage>
        <taxon>Bacteria</taxon>
        <taxon>Pseudomonadati</taxon>
        <taxon>Pseudomonadota</taxon>
        <taxon>Gammaproteobacteria</taxon>
        <taxon>Moraxellales</taxon>
        <taxon>Moraxellaceae</taxon>
        <taxon>Acinetobacter</taxon>
    </lineage>
</organism>
<keyword evidence="6" id="KW-1185">Reference proteome</keyword>
<protein>
    <submittedName>
        <fullName evidence="4">Uncharacterized protein</fullName>
    </submittedName>
</protein>
<reference evidence="3 5" key="1">
    <citation type="submission" date="2018-10" db="EMBL/GenBank/DDBJ databases">
        <title>The complete genome of Acinetobacter wuhouensis strain WCHAW010062.</title>
        <authorList>
            <person name="Hu Y."/>
            <person name="Long H."/>
            <person name="Feng Y."/>
            <person name="Zong Z."/>
        </authorList>
    </citation>
    <scope>NUCLEOTIDE SEQUENCE [LARGE SCALE GENOMIC DNA]</scope>
    <source>
        <strain evidence="3 5">WCHAW010062</strain>
    </source>
</reference>
<evidence type="ECO:0000313" key="4">
    <source>
        <dbReference type="EMBL" id="RZG48662.1"/>
    </source>
</evidence>
<evidence type="ECO:0000313" key="5">
    <source>
        <dbReference type="Proteomes" id="UP000279962"/>
    </source>
</evidence>
<evidence type="ECO:0000313" key="3">
    <source>
        <dbReference type="EMBL" id="AYO54604.1"/>
    </source>
</evidence>
<feature type="compositionally biased region" description="Basic and acidic residues" evidence="1">
    <location>
        <begin position="54"/>
        <end position="67"/>
    </location>
</feature>
<dbReference type="Proteomes" id="UP000279962">
    <property type="component" value="Chromosome"/>
</dbReference>
<feature type="region of interest" description="Disordered" evidence="1">
    <location>
        <begin position="28"/>
        <end position="47"/>
    </location>
</feature>
<gene>
    <name evidence="3" type="ORF">CDG68_13535</name>
    <name evidence="4" type="ORF">EXU28_02500</name>
</gene>
<evidence type="ECO:0000256" key="2">
    <source>
        <dbReference type="SAM" id="SignalP"/>
    </source>
</evidence>
<evidence type="ECO:0000256" key="1">
    <source>
        <dbReference type="SAM" id="MobiDB-lite"/>
    </source>
</evidence>
<feature type="signal peptide" evidence="2">
    <location>
        <begin position="1"/>
        <end position="23"/>
    </location>
</feature>
<name>A0A385C3D2_9GAMM</name>